<comment type="caution">
    <text evidence="1">The sequence shown here is derived from an EMBL/GenBank/DDBJ whole genome shotgun (WGS) entry which is preliminary data.</text>
</comment>
<dbReference type="EMBL" id="AMZH03012412">
    <property type="protein sequence ID" value="RRT51065.1"/>
    <property type="molecule type" value="Genomic_DNA"/>
</dbReference>
<sequence length="120" mass="13806">MIGSYWELNFGEQHNDKKAMDSRIECHVAGELDCSEAHIRLRELDKSEDKDEQANGRSADCEERDKCEKTDSRAMGIIVPWYRRGRTSVELLIPCSYEGTVFGHERGRRDGEYIGKLQVP</sequence>
<name>A0A426YH58_ENSVE</name>
<evidence type="ECO:0000313" key="1">
    <source>
        <dbReference type="EMBL" id="RRT51065.1"/>
    </source>
</evidence>
<dbReference type="AlphaFoldDB" id="A0A426YH58"/>
<dbReference type="Proteomes" id="UP000287651">
    <property type="component" value="Unassembled WGS sequence"/>
</dbReference>
<gene>
    <name evidence="1" type="ORF">B296_00049140</name>
</gene>
<proteinExistence type="predicted"/>
<accession>A0A426YH58</accession>
<reference evidence="1 2" key="1">
    <citation type="journal article" date="2014" name="Agronomy (Basel)">
        <title>A Draft Genome Sequence for Ensete ventricosum, the Drought-Tolerant Tree Against Hunger.</title>
        <authorList>
            <person name="Harrison J."/>
            <person name="Moore K.A."/>
            <person name="Paszkiewicz K."/>
            <person name="Jones T."/>
            <person name="Grant M."/>
            <person name="Ambacheew D."/>
            <person name="Muzemil S."/>
            <person name="Studholme D.J."/>
        </authorList>
    </citation>
    <scope>NUCLEOTIDE SEQUENCE [LARGE SCALE GENOMIC DNA]</scope>
</reference>
<evidence type="ECO:0000313" key="2">
    <source>
        <dbReference type="Proteomes" id="UP000287651"/>
    </source>
</evidence>
<protein>
    <submittedName>
        <fullName evidence="1">Uncharacterized protein</fullName>
    </submittedName>
</protein>
<organism evidence="1 2">
    <name type="scientific">Ensete ventricosum</name>
    <name type="common">Abyssinian banana</name>
    <name type="synonym">Musa ensete</name>
    <dbReference type="NCBI Taxonomy" id="4639"/>
    <lineage>
        <taxon>Eukaryota</taxon>
        <taxon>Viridiplantae</taxon>
        <taxon>Streptophyta</taxon>
        <taxon>Embryophyta</taxon>
        <taxon>Tracheophyta</taxon>
        <taxon>Spermatophyta</taxon>
        <taxon>Magnoliopsida</taxon>
        <taxon>Liliopsida</taxon>
        <taxon>Zingiberales</taxon>
        <taxon>Musaceae</taxon>
        <taxon>Ensete</taxon>
    </lineage>
</organism>